<evidence type="ECO:0000313" key="1">
    <source>
        <dbReference type="Ensembl" id="ENSOKIP00005056658.1"/>
    </source>
</evidence>
<proteinExistence type="predicted"/>
<name>A0A8C7HD04_ONCKI</name>
<accession>A0A8C7HD04</accession>
<reference evidence="1" key="1">
    <citation type="submission" date="2025-08" db="UniProtKB">
        <authorList>
            <consortium name="Ensembl"/>
        </authorList>
    </citation>
    <scope>IDENTIFICATION</scope>
</reference>
<reference evidence="1" key="2">
    <citation type="submission" date="2025-09" db="UniProtKB">
        <authorList>
            <consortium name="Ensembl"/>
        </authorList>
    </citation>
    <scope>IDENTIFICATION</scope>
</reference>
<dbReference type="AlphaFoldDB" id="A0A8C7HD04"/>
<dbReference type="GeneTree" id="ENSGT01150000287979"/>
<evidence type="ECO:0000313" key="2">
    <source>
        <dbReference type="Proteomes" id="UP000694557"/>
    </source>
</evidence>
<dbReference type="Proteomes" id="UP000694557">
    <property type="component" value="Unassembled WGS sequence"/>
</dbReference>
<dbReference type="Ensembl" id="ENSOKIT00005060244.1">
    <property type="protein sequence ID" value="ENSOKIP00005056658.1"/>
    <property type="gene ID" value="ENSOKIG00005024297.1"/>
</dbReference>
<keyword evidence="2" id="KW-1185">Reference proteome</keyword>
<organism evidence="1 2">
    <name type="scientific">Oncorhynchus kisutch</name>
    <name type="common">Coho salmon</name>
    <name type="synonym">Salmo kisutch</name>
    <dbReference type="NCBI Taxonomy" id="8019"/>
    <lineage>
        <taxon>Eukaryota</taxon>
        <taxon>Metazoa</taxon>
        <taxon>Chordata</taxon>
        <taxon>Craniata</taxon>
        <taxon>Vertebrata</taxon>
        <taxon>Euteleostomi</taxon>
        <taxon>Actinopterygii</taxon>
        <taxon>Neopterygii</taxon>
        <taxon>Teleostei</taxon>
        <taxon>Protacanthopterygii</taxon>
        <taxon>Salmoniformes</taxon>
        <taxon>Salmonidae</taxon>
        <taxon>Salmoninae</taxon>
        <taxon>Oncorhynchus</taxon>
    </lineage>
</organism>
<protein>
    <submittedName>
        <fullName evidence="1">Uncharacterized protein</fullName>
    </submittedName>
</protein>
<sequence>MGQHTLLHGEALLVVASADAHHGISSHLCGHTLLVEGSQLALIIHFNQLLTASGRKRDIQLRETYIDQCVVY</sequence>